<dbReference type="NCBIfam" id="TIGR03814">
    <property type="entry name" value="Gln_ase"/>
    <property type="match status" value="1"/>
</dbReference>
<keyword evidence="6" id="KW-0007">Acetylation</keyword>
<dbReference type="GO" id="GO:0004359">
    <property type="term" value="F:glutaminase activity"/>
    <property type="evidence" value="ECO:0007669"/>
    <property type="project" value="UniProtKB-UniRule"/>
</dbReference>
<feature type="binding site" evidence="6">
    <location>
        <position position="260"/>
    </location>
    <ligand>
        <name>substrate</name>
    </ligand>
</feature>
<accession>A0A9X3WSU6</accession>
<dbReference type="PANTHER" id="PTHR12544">
    <property type="entry name" value="GLUTAMINASE"/>
    <property type="match status" value="1"/>
</dbReference>
<name>A0A9X3WSU6_9BACI</name>
<dbReference type="EC" id="3.5.1.2" evidence="3 6"/>
<feature type="binding site" evidence="6">
    <location>
        <position position="62"/>
    </location>
    <ligand>
        <name>substrate</name>
    </ligand>
</feature>
<dbReference type="AlphaFoldDB" id="A0A9X3WSU6"/>
<feature type="binding site" evidence="6">
    <location>
        <position position="242"/>
    </location>
    <ligand>
        <name>substrate</name>
    </ligand>
</feature>
<keyword evidence="8" id="KW-1185">Reference proteome</keyword>
<dbReference type="SUPFAM" id="SSF56601">
    <property type="entry name" value="beta-lactamase/transpeptidase-like"/>
    <property type="match status" value="1"/>
</dbReference>
<comment type="caution">
    <text evidence="7">The sequence shown here is derived from an EMBL/GenBank/DDBJ whole genome shotgun (WGS) entry which is preliminary data.</text>
</comment>
<gene>
    <name evidence="6 7" type="primary">glsA</name>
    <name evidence="7" type="ORF">NC797_12580</name>
</gene>
<keyword evidence="4 6" id="KW-0378">Hydrolase</keyword>
<dbReference type="GO" id="GO:0006537">
    <property type="term" value="P:glutamate biosynthetic process"/>
    <property type="evidence" value="ECO:0007669"/>
    <property type="project" value="TreeGrafter"/>
</dbReference>
<dbReference type="EMBL" id="JAMQKB010000013">
    <property type="protein sequence ID" value="MDC3425337.1"/>
    <property type="molecule type" value="Genomic_DNA"/>
</dbReference>
<dbReference type="RefSeq" id="WP_272437142.1">
    <property type="nucleotide sequence ID" value="NZ_JAMQKB010000013.1"/>
</dbReference>
<evidence type="ECO:0000256" key="2">
    <source>
        <dbReference type="ARBA" id="ARBA00011881"/>
    </source>
</evidence>
<feature type="binding site" evidence="6">
    <location>
        <position position="114"/>
    </location>
    <ligand>
        <name>substrate</name>
    </ligand>
</feature>
<evidence type="ECO:0000313" key="7">
    <source>
        <dbReference type="EMBL" id="MDC3425337.1"/>
    </source>
</evidence>
<dbReference type="FunFam" id="3.40.710.10:FF:000005">
    <property type="entry name" value="Glutaminase"/>
    <property type="match status" value="1"/>
</dbReference>
<dbReference type="PANTHER" id="PTHR12544:SF29">
    <property type="entry name" value="GLUTAMINASE"/>
    <property type="match status" value="1"/>
</dbReference>
<dbReference type="InterPro" id="IPR015868">
    <property type="entry name" value="Glutaminase"/>
</dbReference>
<evidence type="ECO:0000256" key="3">
    <source>
        <dbReference type="ARBA" id="ARBA00012918"/>
    </source>
</evidence>
<dbReference type="InterPro" id="IPR012338">
    <property type="entry name" value="Beta-lactam/transpept-like"/>
</dbReference>
<dbReference type="Proteomes" id="UP001145050">
    <property type="component" value="Unassembled WGS sequence"/>
</dbReference>
<dbReference type="Gene3D" id="3.40.710.10">
    <property type="entry name" value="DD-peptidase/beta-lactamase superfamily"/>
    <property type="match status" value="1"/>
</dbReference>
<proteinExistence type="inferred from homology"/>
<reference evidence="7" key="1">
    <citation type="submission" date="2022-06" db="EMBL/GenBank/DDBJ databases">
        <title>Aquibacillus sp. a new bacterium isolated from soil saline samples.</title>
        <authorList>
            <person name="Galisteo C."/>
            <person name="De La Haba R."/>
            <person name="Sanchez-Porro C."/>
            <person name="Ventosa A."/>
        </authorList>
    </citation>
    <scope>NUCLEOTIDE SEQUENCE</scope>
    <source>
        <strain evidence="7">3ASR75-11</strain>
    </source>
</reference>
<feature type="binding site" evidence="6">
    <location>
        <position position="166"/>
    </location>
    <ligand>
        <name>substrate</name>
    </ligand>
</feature>
<evidence type="ECO:0000256" key="4">
    <source>
        <dbReference type="ARBA" id="ARBA00022801"/>
    </source>
</evidence>
<sequence>MNREEIEEIISRNHKKINSGEVADYIPELKNMDPTILGVTIASINRDSFTIGDCDQRFTIQSISKVIALIVALKDCGFDKVFSKVGMEASGDPFNSIIKLETLQPNKPFNPMINAGAIAITSLIKGQNGEASFHRIIQLLQTITGSRHIELNEAVYQSEKETGNRNRSLAYFMKSTGILEGDPEEALDLYFKICSINVTCSDLAKIGLWLSNGGQHPHSKEQIIEPEIAKIVLTIMMTSGMYNASGEFAVQVGFPAKSGVSGGIMAVVPGKMGIGVISPPIDKKGNSVIGVHVLEDISKQFQLHQFHV</sequence>
<dbReference type="GO" id="GO:0006543">
    <property type="term" value="P:L-glutamine catabolic process"/>
    <property type="evidence" value="ECO:0007669"/>
    <property type="project" value="TreeGrafter"/>
</dbReference>
<evidence type="ECO:0000313" key="8">
    <source>
        <dbReference type="Proteomes" id="UP001145050"/>
    </source>
</evidence>
<comment type="similarity">
    <text evidence="1 6">Belongs to the glutaminase family.</text>
</comment>
<organism evidence="7 8">
    <name type="scientific">Terrihalobacillus insolitus</name>
    <dbReference type="NCBI Taxonomy" id="2950438"/>
    <lineage>
        <taxon>Bacteria</taxon>
        <taxon>Bacillati</taxon>
        <taxon>Bacillota</taxon>
        <taxon>Bacilli</taxon>
        <taxon>Bacillales</taxon>
        <taxon>Bacillaceae</taxon>
        <taxon>Terrihalobacillus</taxon>
    </lineage>
</organism>
<feature type="binding site" evidence="6">
    <location>
        <position position="159"/>
    </location>
    <ligand>
        <name>substrate</name>
    </ligand>
</feature>
<evidence type="ECO:0000256" key="5">
    <source>
        <dbReference type="ARBA" id="ARBA00049534"/>
    </source>
</evidence>
<comment type="subunit">
    <text evidence="2 6">Homotetramer.</text>
</comment>
<feature type="binding site" evidence="6">
    <location>
        <position position="190"/>
    </location>
    <ligand>
        <name>substrate</name>
    </ligand>
</feature>
<evidence type="ECO:0000256" key="1">
    <source>
        <dbReference type="ARBA" id="ARBA00011076"/>
    </source>
</evidence>
<dbReference type="Pfam" id="PF04960">
    <property type="entry name" value="Glutaminase"/>
    <property type="match status" value="1"/>
</dbReference>
<comment type="catalytic activity">
    <reaction evidence="5 6">
        <text>L-glutamine + H2O = L-glutamate + NH4(+)</text>
        <dbReference type="Rhea" id="RHEA:15889"/>
        <dbReference type="ChEBI" id="CHEBI:15377"/>
        <dbReference type="ChEBI" id="CHEBI:28938"/>
        <dbReference type="ChEBI" id="CHEBI:29985"/>
        <dbReference type="ChEBI" id="CHEBI:58359"/>
        <dbReference type="EC" id="3.5.1.2"/>
    </reaction>
</comment>
<protein>
    <recommendedName>
        <fullName evidence="3 6">Glutaminase</fullName>
        <ecNumber evidence="3 6">3.5.1.2</ecNumber>
    </recommendedName>
</protein>
<dbReference type="HAMAP" id="MF_00313">
    <property type="entry name" value="Glutaminase"/>
    <property type="match status" value="1"/>
</dbReference>
<evidence type="ECO:0000256" key="6">
    <source>
        <dbReference type="HAMAP-Rule" id="MF_00313"/>
    </source>
</evidence>